<keyword evidence="7" id="KW-1185">Reference proteome</keyword>
<evidence type="ECO:0000256" key="2">
    <source>
        <dbReference type="SAM" id="Coils"/>
    </source>
</evidence>
<dbReference type="InterPro" id="IPR013766">
    <property type="entry name" value="Thioredoxin_domain"/>
</dbReference>
<accession>A0A7M5XFI6</accession>
<proteinExistence type="predicted"/>
<dbReference type="SUPFAM" id="SSF49265">
    <property type="entry name" value="Fibronectin type III"/>
    <property type="match status" value="7"/>
</dbReference>
<dbReference type="CDD" id="cd00063">
    <property type="entry name" value="FN3"/>
    <property type="match status" value="5"/>
</dbReference>
<dbReference type="PANTHER" id="PTHR46708">
    <property type="entry name" value="TENASCIN"/>
    <property type="match status" value="1"/>
</dbReference>
<feature type="compositionally biased region" description="Basic and acidic residues" evidence="3">
    <location>
        <begin position="2148"/>
        <end position="2169"/>
    </location>
</feature>
<keyword evidence="1" id="KW-0677">Repeat</keyword>
<feature type="region of interest" description="Disordered" evidence="3">
    <location>
        <begin position="2973"/>
        <end position="3035"/>
    </location>
</feature>
<evidence type="ECO:0000313" key="7">
    <source>
        <dbReference type="Proteomes" id="UP000594262"/>
    </source>
</evidence>
<feature type="compositionally biased region" description="Basic and acidic residues" evidence="3">
    <location>
        <begin position="211"/>
        <end position="258"/>
    </location>
</feature>
<evidence type="ECO:0000256" key="3">
    <source>
        <dbReference type="SAM" id="MobiDB-lite"/>
    </source>
</evidence>
<keyword evidence="2" id="KW-0175">Coiled coil</keyword>
<evidence type="ECO:0008006" key="8">
    <source>
        <dbReference type="Google" id="ProtNLM"/>
    </source>
</evidence>
<dbReference type="SMART" id="SM00060">
    <property type="entry name" value="FN3"/>
    <property type="match status" value="12"/>
</dbReference>
<feature type="region of interest" description="Disordered" evidence="3">
    <location>
        <begin position="1"/>
        <end position="42"/>
    </location>
</feature>
<name>A0A7M5XFI6_9CNID</name>
<feature type="compositionally biased region" description="Basic and acidic residues" evidence="3">
    <location>
        <begin position="148"/>
        <end position="168"/>
    </location>
</feature>
<feature type="region of interest" description="Disordered" evidence="3">
    <location>
        <begin position="2426"/>
        <end position="2454"/>
    </location>
</feature>
<protein>
    <recommendedName>
        <fullName evidence="8">Fibronectin type-III domain-containing protein</fullName>
    </recommendedName>
</protein>
<feature type="region of interest" description="Disordered" evidence="3">
    <location>
        <begin position="4656"/>
        <end position="4712"/>
    </location>
</feature>
<dbReference type="InterPro" id="IPR036116">
    <property type="entry name" value="FN3_sf"/>
</dbReference>
<feature type="domain" description="Thioredoxin" evidence="5">
    <location>
        <begin position="4371"/>
        <end position="4545"/>
    </location>
</feature>
<feature type="compositionally biased region" description="Polar residues" evidence="3">
    <location>
        <begin position="4701"/>
        <end position="4712"/>
    </location>
</feature>
<feature type="compositionally biased region" description="Basic residues" evidence="3">
    <location>
        <begin position="4601"/>
        <end position="4612"/>
    </location>
</feature>
<feature type="compositionally biased region" description="Basic and acidic residues" evidence="3">
    <location>
        <begin position="1036"/>
        <end position="1069"/>
    </location>
</feature>
<feature type="compositionally biased region" description="Basic and acidic residues" evidence="3">
    <location>
        <begin position="1726"/>
        <end position="1786"/>
    </location>
</feature>
<feature type="region of interest" description="Disordered" evidence="3">
    <location>
        <begin position="2135"/>
        <end position="2194"/>
    </location>
</feature>
<feature type="region of interest" description="Disordered" evidence="3">
    <location>
        <begin position="392"/>
        <end position="423"/>
    </location>
</feature>
<feature type="region of interest" description="Disordered" evidence="3">
    <location>
        <begin position="1836"/>
        <end position="1884"/>
    </location>
</feature>
<feature type="domain" description="Fibronectin type-III" evidence="4">
    <location>
        <begin position="3749"/>
        <end position="3842"/>
    </location>
</feature>
<dbReference type="InterPro" id="IPR036249">
    <property type="entry name" value="Thioredoxin-like_sf"/>
</dbReference>
<dbReference type="Gene3D" id="2.60.40.10">
    <property type="entry name" value="Immunoglobulins"/>
    <property type="match status" value="5"/>
</dbReference>
<feature type="region of interest" description="Disordered" evidence="3">
    <location>
        <begin position="119"/>
        <end position="378"/>
    </location>
</feature>
<evidence type="ECO:0000259" key="5">
    <source>
        <dbReference type="PROSITE" id="PS51352"/>
    </source>
</evidence>
<feature type="compositionally biased region" description="Polar residues" evidence="3">
    <location>
        <begin position="824"/>
        <end position="837"/>
    </location>
</feature>
<feature type="region of interest" description="Disordered" evidence="3">
    <location>
        <begin position="3642"/>
        <end position="3661"/>
    </location>
</feature>
<organism evidence="6 7">
    <name type="scientific">Clytia hemisphaerica</name>
    <dbReference type="NCBI Taxonomy" id="252671"/>
    <lineage>
        <taxon>Eukaryota</taxon>
        <taxon>Metazoa</taxon>
        <taxon>Cnidaria</taxon>
        <taxon>Hydrozoa</taxon>
        <taxon>Hydroidolina</taxon>
        <taxon>Leptothecata</taxon>
        <taxon>Obeliida</taxon>
        <taxon>Clytiidae</taxon>
        <taxon>Clytia</taxon>
    </lineage>
</organism>
<feature type="compositionally biased region" description="Basic and acidic residues" evidence="3">
    <location>
        <begin position="271"/>
        <end position="281"/>
    </location>
</feature>
<feature type="compositionally biased region" description="Basic and acidic residues" evidence="3">
    <location>
        <begin position="293"/>
        <end position="315"/>
    </location>
</feature>
<feature type="region of interest" description="Disordered" evidence="3">
    <location>
        <begin position="1540"/>
        <end position="1786"/>
    </location>
</feature>
<feature type="compositionally biased region" description="Acidic residues" evidence="3">
    <location>
        <begin position="932"/>
        <end position="945"/>
    </location>
</feature>
<dbReference type="Proteomes" id="UP000594262">
    <property type="component" value="Unplaced"/>
</dbReference>
<dbReference type="InterPro" id="IPR003961">
    <property type="entry name" value="FN3_dom"/>
</dbReference>
<feature type="compositionally biased region" description="Polar residues" evidence="3">
    <location>
        <begin position="2431"/>
        <end position="2453"/>
    </location>
</feature>
<dbReference type="InterPro" id="IPR050991">
    <property type="entry name" value="ECM_Regulatory_Proteins"/>
</dbReference>
<feature type="region of interest" description="Disordered" evidence="3">
    <location>
        <begin position="754"/>
        <end position="784"/>
    </location>
</feature>
<sequence length="4712" mass="532940">MQRLAEKEAEMQRLAEEAEKQRIAEEEAEKERLEKIPPRSGPVKLIPESELQAIELEVSPAVIKASHTEVQVEVFSSKTSTIAQTFEIDSEFSTTTLKEALVDDVLEEKSVSVEDCVDVESKERFVESQEHSKPKNETTEEDLTIVSEVEKDKEEQLITEKDEQKEGESQSDQLNIGQVDEEYDVPVSKAGDEETEDSSKDTSEVIEGSADTEKVAEVEKEDANTQDKEPESIAIRQEVKINGESGSVKDEEESKINEDAIAQEEAPLPVYEKESFEEVSRQETLTKIPLVEETDHVASLEDVKESSEDESKPVDVESNIVEDDSKSVVETGNEESSKETKLVEIEDVTTVEQQSEKESNPTQEKAVENESMPHLQELDPELITNTDEMKDDVMSHDSGVESRLTQKGGKQSDSEMESSGPDKEYLDKEWKAYEWSKCIPTIRASFLNPNTINVEWSLPNDAKTELINGFFLYVDGVPRGHVFSDSTISASGLKGGRSYEVAIVVFPVDKEAFKIAMSNLLFITCPSVSKAGGPIISISSNLTPRVENDDTAPSPSSRDDNITEPILSWMAGFHPDKTPECFTLFVNGIAQEEKIRPQQSIEEYCTVQLKNLQLDKLYKISVHAHIEEETVSSNTLFFTVPFNKSTLTYSGDLYKEETQQNISLADNRDLPDSLLSQIQPSEEISCTAKILQGESYKQLETEEILLIQESVPSLPPPVCGRTSQVSRISTLDTIAESENSTYHDDDAVTITDVHEHSTSDVNEELPQDSMCEDVPDKSQSEQALQEQFENISKDLTSKLVSKSLEDLSQIQKEEEELKSREEVQSQGTPNLEETSTELPIESTVDEKGVSISGPIGKNSESVDETKQVQETPEEDTPTGKVEQEDQEAATETKSIVASDSKETSDLEESGRKDIEQSEEKPVEAITETLTAEAEETQDNVVESDESIGKSQEIPDKPEEVEVREQPEAETEETVKEIQQAASETIGVVTEEAKSEEKPQVGVSTEDSDHHTFEADQIPAGEEHNEQKEEVEENKEEESSLVKETQEQPQHDDEEEKPHVAEDPGEEKEQQPQIETEPSPAAVEEKVIESQPLVNSNEQVAKAIPPEVISVKSTAGSEIDNKEFVEALEAHHITFEDVTHLGIIAPAKKLYDQETIDEETESEKELPLWNKRPSTVVVYNDSQEGSDIKPQRSVSFHESDSMKEEESDPNYEIVAKGVIDGVVRNAVKEVLLSGKDQRLAEMQQKLQEIEQKEMMLLEREMSIHKEEEMKRLHDLEEKEKELDEREKTLHFREEQQLLEEIERRENDLERLETTLEQKERQLREKEAEKLAKEQDRLQELQRRQAIEEIRNKQKELQDKQNEYARRELALKEEKLKSIQKDNEKADEEKRHELQKKEDELRDKEDEIQRCESELSMKLQEAELQKLAMEEEARRMKEEEKLKLIEIELKARESQLNNREKVLEERIAEENDKIQKDKQKYEEWKKKEADDLEKRLEEAEVMIKQRLEEDERQKELIQLQIQQAAEKAREELLQELLEKEEAEKQRLAEEEAEKQRLAEEEAENQRLAAEEAEKQRLAEEAEKQRLVAEEAEKRRLAEEAEKRRLAEEAEKQRLKEEETEKQRLAAEEAEKQRLAEEEAEKQRIAEEEAEKQRLAEEEEAEKQRTAEEEAEKQRLAEEEAEKQRLAEEAEKQRLVEEEAEKQKLAAEEAEKQRLAEEEAEEQIIAAEEAEKQRLAAEEAEKQRLAEEDTEKQRIAAEEAEKQRLAEEEAEKQRLAEEEAERQRLADEEAVKQRLDAEEAEKLKLAEEKKYKDQLHDIAKEVVSECLCAAENKIQEVEEAENQRIAEEEVEKQRLAEEEAEKQRFAAEEAEKQRLAEEEAEKQRLAAEEAEKQRLAVEEAERNAKANELTENVVEMSLKEVLEEETINASSVLTTETINEAEKEIFNEYVSLQPVQIEIASRRLAQIACKESVSEVYEEEIQASAVDVSENASNTAEKEIFDEFVSYQANPEAYVMKRSVDSNAEHLANKSSVDAVAEVFEEDLVEASVEVTQEAIDASEKEVFTEMEQLVAHENDLLVKADELVSNTVDVSEKEVFGEMEDLVAKLDAESETKNDEESVEGEKVVDGKVDIVTEKKEEKEGEIQTVVDSDDSKSEVTEKRVVESEEMKDIPQADASVSEESKDAVQNETSEVVDTGETECHDDDVADADVEDDHVGVRITPPLDDGASDHKDDSFTKETIPTHLTDTMTSELEEEMVLNNTMDNCQVEVIASNREMTPTPKEEPIAVVAKRDLKDLELQLLEKEKERQSTYMIEETRIRKEREILMLQQEELKNERLKLELEAERARLSRLQEKQKEEEKRHQQELEEMRYRTDVLKEHQVKEKEKDQEHQKEIEKLKTDLLAKSAADKITHNIADEALENTIDEVANDADDTQTPPSADPVTSTPAVKLTSSGTGRKVLPDIPTIAKIHKATEEEANTFKQMKKLKVSKIDVEELTVTSPRSDDEGLANLSAGRNISAQNMKRSSRNKLSQGLDISVRSTDNNKLRLQWDWTPSTLNSGFRVWYSVLVLGTKFGPNINSHKSYKFHNSPLPESWPMTNREKMKELCVQHCWDTYGKIMDIKGLKARYTYRICVLGRRDRNGQRLTFGHIQFTMPGPPSRPVLRIEKLGDREVTFSWDAVTSYGDAFLCGYQLIHNGEPSGSIFTPDVLTATITNLEPGTTNIFSLIALSKHSIGNSRPSRTLKIKCPAMPHRVDEVFQVDTNQLGVILLTWQVPAMSDEQKQEILTQVEITDHQSDDEDQDENNNNPPQQQKNNEKPSKISCYLARVDGELYGKCEADANEQDYVGYEIGNCAVGQEYNISVASYCEPKPFQKDDRKVTCGCSSLPSQQIRCAPVSPPKSPKPFIKSINTFGIELAWERAREYSSAALSGYYIQINKMIYGDRLPADSLSTIITDLHPGLDYKISLIALTEHPVGKQRQTRDYDETSAYDSTYNSEDDDVISYDESYDEPHAPSRPPAKSKHAFTKSFDSGQRTQSTFSGGDELVNFMQTVKGQRNGHKVLEQYSSCKPGPTLGVNYNNLVVPPDHVDVSDVLGKSVQLMWNFSLPKNIRNTTGLILVRPEVFCVMYWKRGESMATAKQKETKGTRMFISDLKPGTDYDIIVEARAKHQNQRDAWDPHDPYLCKEQGPVNTFRTGHPPITPTEFSIIGGTTKSLKLAWNEPIVRGVKVSKYLLAISGPSPPPMDLTSTQDSAIQDGGTPRSVKGGKSSKGNKKYIVSNSLQPLEIVPRVYEVPADTVIYEVRNLVERTEYQITLHMVTPHSDADKIKQLYDNPANVSTVENDIWTPYVSTKGVTAGIDPPEYLHVTKREANALTFEWKPAKAYGMYNLLYYVIRWSEVESEEGEFMTSRDKLPSLRNKRVGAMRIDGDQSAITITNIYPGLHYEAQVEACFGSGKKDSENNMVVSEIALTNKVTAWSRAQPASPKLLLRSINQDEFEFTWDRPVLLNLDTKKSVNMEASSTLRRTLLGYRLEINFEECIFLSPSVTSYVYKHPKPGQTYAFMLSAVTCSTENAKEHRAKWQEYMAQQHAEECNELASDITISFPMEDIDEANSEVVSLNTPLRHEVIQFDWLHCKYSKQGSRNTALSTSRSDAKQHAGEEDSENTGNIVVRYKITGKEIEIESLKIHWTCLHDGEEEHFEDDLEYDSRGYEITKPKQKAIYSVRVEAILEEYGSPVTISSPLIYCQIPGPPDEPLIACRQIAKNGFNLEWNEPQTYGGNEVGGYHVYVNGSRLGKVLPSTCRSCTIPCRPGRTYKVHTVALSCDPAFPESGKSNELIINTQSDNYQKNSPRSGKGSEKRAQLPTLDVHLSSCYDDALEIEWHQPMFGDGTIIDSYTVQWSSLIHPKPQTIGLPGSQQDFVIGNLNPGTSYFVHVIAYNGDKQIVARSTQLDGQTTAVVDTPILRVGTCTGTRIELEWSKPKTYGDARIEKYLLRLDNCDYADVSNDQNSFVFSMCEPGTTYTFQLQAVSTKTGYNSEFSKKLIVTCPGGVAPDLGRVKTTVANCIKVCWKKPALKGAAQVKSYWVYYCPAKAGIFKVSPSDVINDPSVVAHGPLPGNTDDDALEGVNPCEMYNVLLQVDLTPDDCPTLFSEPLRTKAAMPPNPPRITAEIVGMEERVQLEEALHHMVSRRDRLCREINLLRGMVVIKHLADRDEEIARLSQMAGKLDMRIKSALKEVRKYTGTVKVILRWSFPGHDGDAVADGYKIFINGKQYSSDLSVHTTNAMVELPCDPRPHQISVITTTKHPVGSSPDSNTLNISTEEFFPFSFFCYFDTHIRGARFPHVGCCNYEETLQVEASRKHDKPGKPIAYRGTLDKKVPPPSAEAVELRTGEWKPIYDRIGMGSGKPTFVLFWTKWCRASIRLMNFLTKYAEENGQDFAFVTCCTHSGESTKTHLHKLNETFEQHGWSDMSSVRHLCACEQNMDAHLIRRRLSVNRFALSTTAELFGVVGVPSIMVIDKDGMISWQGRYCALNYNSFSLFMRHLYSTVMRLPCDVHDCVTCSAEAHQDFKHTEDLLPSQGAESTTYKPNLFPAFTPSGRSKKDIKKKLKSRHRGASDKGSSPRELAMRHIAMATTPRVQNPYEEEFIEEIFLPKETKTNKGSGKGAKSALFPYIPQSPPTRPKRIRIATGASRRTVSAPGVETSSLKTLLSKT</sequence>
<feature type="domain" description="Fibronectin type-III" evidence="4">
    <location>
        <begin position="3957"/>
        <end position="4048"/>
    </location>
</feature>
<feature type="compositionally biased region" description="Basic and acidic residues" evidence="3">
    <location>
        <begin position="813"/>
        <end position="823"/>
    </location>
</feature>
<feature type="compositionally biased region" description="Acidic residues" evidence="3">
    <location>
        <begin position="761"/>
        <end position="773"/>
    </location>
</feature>
<dbReference type="Pfam" id="PF00041">
    <property type="entry name" value="fn3"/>
    <property type="match status" value="3"/>
</dbReference>
<feature type="domain" description="Fibronectin type-III" evidence="4">
    <location>
        <begin position="3862"/>
        <end position="3956"/>
    </location>
</feature>
<dbReference type="SUPFAM" id="SSF52833">
    <property type="entry name" value="Thioredoxin-like"/>
    <property type="match status" value="1"/>
</dbReference>
<dbReference type="PROSITE" id="PS50853">
    <property type="entry name" value="FN3"/>
    <property type="match status" value="6"/>
</dbReference>
<dbReference type="OrthoDB" id="10036029at2759"/>
<feature type="region of interest" description="Disordered" evidence="3">
    <location>
        <begin position="3837"/>
        <end position="3859"/>
    </location>
</feature>
<reference evidence="6" key="1">
    <citation type="submission" date="2021-01" db="UniProtKB">
        <authorList>
            <consortium name="EnsemblMetazoa"/>
        </authorList>
    </citation>
    <scope>IDENTIFICATION</scope>
</reference>
<feature type="compositionally biased region" description="Basic and acidic residues" evidence="3">
    <location>
        <begin position="952"/>
        <end position="966"/>
    </location>
</feature>
<evidence type="ECO:0000313" key="6">
    <source>
        <dbReference type="EnsemblMetazoa" id="CLYHEMP022708.3"/>
    </source>
</evidence>
<feature type="domain" description="Fibronectin type-III" evidence="4">
    <location>
        <begin position="2896"/>
        <end position="2988"/>
    </location>
</feature>
<feature type="region of interest" description="Disordered" evidence="3">
    <location>
        <begin position="1373"/>
        <end position="1407"/>
    </location>
</feature>
<dbReference type="EnsemblMetazoa" id="CLYHEMT022708.3">
    <property type="protein sequence ID" value="CLYHEMP022708.3"/>
    <property type="gene ID" value="CLYHEMG022708"/>
</dbReference>
<evidence type="ECO:0000259" key="4">
    <source>
        <dbReference type="PROSITE" id="PS50853"/>
    </source>
</evidence>
<feature type="compositionally biased region" description="Basic and acidic residues" evidence="3">
    <location>
        <begin position="1185"/>
        <end position="1203"/>
    </location>
</feature>
<feature type="region of interest" description="Disordered" evidence="3">
    <location>
        <begin position="813"/>
        <end position="1098"/>
    </location>
</feature>
<feature type="compositionally biased region" description="Acidic residues" evidence="3">
    <location>
        <begin position="2994"/>
        <end position="3006"/>
    </location>
</feature>
<feature type="domain" description="Fibronectin type-III" evidence="4">
    <location>
        <begin position="2655"/>
        <end position="2748"/>
    </location>
</feature>
<feature type="compositionally biased region" description="Basic and acidic residues" evidence="3">
    <location>
        <begin position="1540"/>
        <end position="1557"/>
    </location>
</feature>
<dbReference type="PANTHER" id="PTHR46708:SF2">
    <property type="entry name" value="FIBRONECTIN TYPE-III DOMAIN-CONTAINING PROTEIN"/>
    <property type="match status" value="1"/>
</dbReference>
<feature type="region of interest" description="Disordered" evidence="3">
    <location>
        <begin position="4579"/>
        <end position="4623"/>
    </location>
</feature>
<feature type="compositionally biased region" description="Polar residues" evidence="3">
    <location>
        <begin position="3837"/>
        <end position="3850"/>
    </location>
</feature>
<feature type="domain" description="Fibronectin type-III" evidence="4">
    <location>
        <begin position="3358"/>
        <end position="3472"/>
    </location>
</feature>
<dbReference type="PROSITE" id="PS51352">
    <property type="entry name" value="THIOREDOXIN_2"/>
    <property type="match status" value="1"/>
</dbReference>
<feature type="compositionally biased region" description="Basic and acidic residues" evidence="3">
    <location>
        <begin position="119"/>
        <end position="138"/>
    </location>
</feature>
<feature type="compositionally biased region" description="Polar residues" evidence="3">
    <location>
        <begin position="3026"/>
        <end position="3035"/>
    </location>
</feature>
<feature type="compositionally biased region" description="Basic and acidic residues" evidence="3">
    <location>
        <begin position="1566"/>
        <end position="1714"/>
    </location>
</feature>
<feature type="compositionally biased region" description="Basic and acidic residues" evidence="3">
    <location>
        <begin position="899"/>
        <end position="922"/>
    </location>
</feature>
<evidence type="ECO:0000256" key="1">
    <source>
        <dbReference type="ARBA" id="ARBA00022737"/>
    </source>
</evidence>
<dbReference type="Gene3D" id="3.40.30.10">
    <property type="entry name" value="Glutaredoxin"/>
    <property type="match status" value="1"/>
</dbReference>
<feature type="region of interest" description="Disordered" evidence="3">
    <location>
        <begin position="2792"/>
        <end position="2817"/>
    </location>
</feature>
<feature type="compositionally biased region" description="Basic and acidic residues" evidence="3">
    <location>
        <begin position="1"/>
        <end position="37"/>
    </location>
</feature>
<feature type="compositionally biased region" description="Basic and acidic residues" evidence="3">
    <location>
        <begin position="335"/>
        <end position="344"/>
    </location>
</feature>
<feature type="region of interest" description="Disordered" evidence="3">
    <location>
        <begin position="1180"/>
        <end position="1208"/>
    </location>
</feature>
<feature type="coiled-coil region" evidence="2">
    <location>
        <begin position="2284"/>
        <end position="2370"/>
    </location>
</feature>
<feature type="compositionally biased region" description="Low complexity" evidence="3">
    <location>
        <begin position="2802"/>
        <end position="2811"/>
    </location>
</feature>
<feature type="region of interest" description="Disordered" evidence="3">
    <location>
        <begin position="3238"/>
        <end position="3270"/>
    </location>
</feature>
<dbReference type="InterPro" id="IPR013783">
    <property type="entry name" value="Ig-like_fold"/>
</dbReference>